<feature type="compositionally biased region" description="Polar residues" evidence="1">
    <location>
        <begin position="36"/>
        <end position="51"/>
    </location>
</feature>
<dbReference type="EMBL" id="CP048739">
    <property type="protein sequence ID" value="QIB74436.1"/>
    <property type="molecule type" value="Genomic_DNA"/>
</dbReference>
<feature type="region of interest" description="Disordered" evidence="1">
    <location>
        <begin position="212"/>
        <end position="247"/>
    </location>
</feature>
<accession>A0A6C0UG47</accession>
<feature type="compositionally biased region" description="Polar residues" evidence="1">
    <location>
        <begin position="215"/>
        <end position="228"/>
    </location>
</feature>
<protein>
    <submittedName>
        <fullName evidence="2">Uncharacterized protein</fullName>
    </submittedName>
</protein>
<evidence type="ECO:0000313" key="3">
    <source>
        <dbReference type="Proteomes" id="UP000465846"/>
    </source>
</evidence>
<feature type="region of interest" description="Disordered" evidence="1">
    <location>
        <begin position="29"/>
        <end position="68"/>
    </location>
</feature>
<sequence>MADLFRREWLISIGNGLAALSLGVVTASRRRDRQPTRASDGSQRSDQQMTEARSARPEQSLEFERDENGDVEFDHAGVSFETRAGTAEFTVEANPSIDFEFESDEIELTIVVSTEAIDFEYEGNGDVDFEATGTGSDSEFENEDDEVEYEGSVIDFEWSIDDGLEVDIGDDVRFEFTGDEFEWDGRGFSFEWDAEANEFEVTRSPTAATGRKVTVNKSVPSPSLQDVSETPVPTTTTLTPLEMGQLS</sequence>
<proteinExistence type="predicted"/>
<evidence type="ECO:0000256" key="1">
    <source>
        <dbReference type="SAM" id="MobiDB-lite"/>
    </source>
</evidence>
<evidence type="ECO:0000313" key="2">
    <source>
        <dbReference type="EMBL" id="QIB74436.1"/>
    </source>
</evidence>
<dbReference type="Proteomes" id="UP000465846">
    <property type="component" value="Chromosome"/>
</dbReference>
<feature type="compositionally biased region" description="Low complexity" evidence="1">
    <location>
        <begin position="230"/>
        <end position="241"/>
    </location>
</feature>
<reference evidence="2 3" key="1">
    <citation type="submission" date="2020-02" db="EMBL/GenBank/DDBJ databases">
        <title>Whole genome sequence of Halogeometricum borinquense strain wsp4.</title>
        <authorList>
            <person name="Verma D.K."/>
            <person name="Gopal K."/>
            <person name="Prasad E.S."/>
        </authorList>
    </citation>
    <scope>NUCLEOTIDE SEQUENCE [LARGE SCALE GENOMIC DNA]</scope>
    <source>
        <strain evidence="3">wsp4</strain>
    </source>
</reference>
<organism evidence="2 3">
    <name type="scientific">Halogeometricum borinquense</name>
    <dbReference type="NCBI Taxonomy" id="60847"/>
    <lineage>
        <taxon>Archaea</taxon>
        <taxon>Methanobacteriati</taxon>
        <taxon>Methanobacteriota</taxon>
        <taxon>Stenosarchaea group</taxon>
        <taxon>Halobacteria</taxon>
        <taxon>Halobacteriales</taxon>
        <taxon>Haloferacaceae</taxon>
        <taxon>Halogeometricum</taxon>
    </lineage>
</organism>
<gene>
    <name evidence="2" type="ORF">G3I44_09155</name>
</gene>
<dbReference type="AlphaFoldDB" id="A0A6C0UG47"/>
<name>A0A6C0UG47_9EURY</name>